<evidence type="ECO:0000313" key="5">
    <source>
        <dbReference type="Proteomes" id="UP000441336"/>
    </source>
</evidence>
<dbReference type="InterPro" id="IPR029018">
    <property type="entry name" value="Hex-like_dom2"/>
</dbReference>
<sequence>MCNTVRAPYPTPSPSPSGEGGRPLANVRFRPALLSRRGGAGGGVGRRSLWLTTLVLLLVGHSSLAQAPLTAPLTATYTPQNFPLVHAHRAAPLCLDPRDAEVVRVAAEAFAGDVALVTGVRPALQKGVGRPPAGPAVLIGTLGQSRLIDKLVASGKLKTDHLRGQWESFVIEVVERPLPGVPRALVIAGSDRRGTAFGVFEVARRMGVSPWVWWADVAPAHHATLYVQPGRLAPGPPSVQYRGIFLNDEDWGLRPWAARHLDKDVQDIGPQTYAHIFELLLRLKANYIWPAMHPGTKAFYHYPASPVLADRYAIVVGSSHCEPMLRNNVFEWAENYQQEYGQKPGPWRYDLNGPQMYHYWEDRVKQSADYESVYTVGMRGIHDGSMPGPASRPAKVHLLDSIITDQRRLLGAYHQQPVPQIFCPYKEVLTLYQEGLKLPDDVTIVWADDNHGYIRQLSDKEEQKRSGGSGVYYHLSYWGAPQDYLWLSSISPSLVSYELSKAYALGARRLWVVNVGDIKPAELETEFAMDLAWNVGRWSPATAAGYPLHWATATFGPKLAPAIAHIKQEYYRLGHAAKPEHLSGVAFTPAEQDQRLAAYQKIAAEAQALQKQVPAALQAAYFELILYPTQGARLLNEKVFYAARSLALAQQGQGEALAYAQKAQAAYDQIQVLTRHYNDGIAGGKWAGMMSAHPRDQKIFEMPPVATPALVAAGKASAALASFVAAGPAPRLIPATAYTHKQERAGEKLTQLPGLGLGGQGLTRLPYDVPSFAAPDLTQAPYLEYRADLPAGPHTIAVRCLPTFGLYAGRGLHYAISVNQGPPQVVDVNVPADSKQWKENVLRGFSQGQTTHEVSAAGPATIRVYLLDPGVVLNQLQLD</sequence>
<evidence type="ECO:0000259" key="3">
    <source>
        <dbReference type="Pfam" id="PF17829"/>
    </source>
</evidence>
<feature type="region of interest" description="Disordered" evidence="2">
    <location>
        <begin position="1"/>
        <end position="24"/>
    </location>
</feature>
<proteinExistence type="predicted"/>
<dbReference type="InterPro" id="IPR041437">
    <property type="entry name" value="GH115_C"/>
</dbReference>
<dbReference type="Gene3D" id="3.30.379.10">
    <property type="entry name" value="Chitobiase/beta-hexosaminidase domain 2-like"/>
    <property type="match status" value="1"/>
</dbReference>
<dbReference type="InterPro" id="IPR042301">
    <property type="entry name" value="GH115_sf"/>
</dbReference>
<protein>
    <recommendedName>
        <fullName evidence="3">Gylcosyl hydrolase 115 C-terminal domain-containing protein</fullName>
    </recommendedName>
</protein>
<evidence type="ECO:0000313" key="4">
    <source>
        <dbReference type="EMBL" id="MVN78699.1"/>
    </source>
</evidence>
<keyword evidence="5" id="KW-1185">Reference proteome</keyword>
<dbReference type="Gene3D" id="1.20.58.2150">
    <property type="match status" value="1"/>
</dbReference>
<dbReference type="InterPro" id="IPR031924">
    <property type="entry name" value="GH115"/>
</dbReference>
<name>A0A7K1TJX3_9BACT</name>
<dbReference type="GO" id="GO:0016787">
    <property type="term" value="F:hydrolase activity"/>
    <property type="evidence" value="ECO:0007669"/>
    <property type="project" value="UniProtKB-KW"/>
</dbReference>
<reference evidence="4 5" key="1">
    <citation type="submission" date="2019-12" db="EMBL/GenBank/DDBJ databases">
        <title>Hymenobacter sp. HMF4947 Genome sequencing and assembly.</title>
        <authorList>
            <person name="Kang H."/>
            <person name="Cha I."/>
            <person name="Kim H."/>
            <person name="Joh K."/>
        </authorList>
    </citation>
    <scope>NUCLEOTIDE SEQUENCE [LARGE SCALE GENOMIC DNA]</scope>
    <source>
        <strain evidence="4 5">HMF4947</strain>
    </source>
</reference>
<gene>
    <name evidence="4" type="ORF">GO988_20385</name>
</gene>
<dbReference type="Gene3D" id="3.20.20.520">
    <property type="entry name" value="Glycosyl hydrolase family 115"/>
    <property type="match status" value="1"/>
</dbReference>
<dbReference type="Gene3D" id="2.60.120.1620">
    <property type="match status" value="1"/>
</dbReference>
<organism evidence="4 5">
    <name type="scientific">Hymenobacter ginkgonis</name>
    <dbReference type="NCBI Taxonomy" id="2682976"/>
    <lineage>
        <taxon>Bacteria</taxon>
        <taxon>Pseudomonadati</taxon>
        <taxon>Bacteroidota</taxon>
        <taxon>Cytophagia</taxon>
        <taxon>Cytophagales</taxon>
        <taxon>Hymenobacteraceae</taxon>
        <taxon>Hymenobacter</taxon>
    </lineage>
</organism>
<dbReference type="Pfam" id="PF17829">
    <property type="entry name" value="GH115_C"/>
    <property type="match status" value="1"/>
</dbReference>
<dbReference type="AlphaFoldDB" id="A0A7K1TJX3"/>
<dbReference type="Proteomes" id="UP000441336">
    <property type="component" value="Unassembled WGS sequence"/>
</dbReference>
<dbReference type="GO" id="GO:0005975">
    <property type="term" value="P:carbohydrate metabolic process"/>
    <property type="evidence" value="ECO:0007669"/>
    <property type="project" value="UniProtKB-ARBA"/>
</dbReference>
<evidence type="ECO:0000256" key="1">
    <source>
        <dbReference type="ARBA" id="ARBA00022801"/>
    </source>
</evidence>
<keyword evidence="1" id="KW-0378">Hydrolase</keyword>
<evidence type="ECO:0000256" key="2">
    <source>
        <dbReference type="SAM" id="MobiDB-lite"/>
    </source>
</evidence>
<comment type="caution">
    <text evidence="4">The sequence shown here is derived from an EMBL/GenBank/DDBJ whole genome shotgun (WGS) entry which is preliminary data.</text>
</comment>
<dbReference type="EMBL" id="WQKZ01000006">
    <property type="protein sequence ID" value="MVN78699.1"/>
    <property type="molecule type" value="Genomic_DNA"/>
</dbReference>
<feature type="domain" description="Gylcosyl hydrolase 115 C-terminal" evidence="3">
    <location>
        <begin position="733"/>
        <end position="879"/>
    </location>
</feature>
<dbReference type="Pfam" id="PF15979">
    <property type="entry name" value="Glyco_hydro_115"/>
    <property type="match status" value="1"/>
</dbReference>
<dbReference type="SUPFAM" id="SSF55545">
    <property type="entry name" value="beta-N-acetylhexosaminidase-like domain"/>
    <property type="match status" value="1"/>
</dbReference>
<accession>A0A7K1TJX3</accession>
<dbReference type="PANTHER" id="PTHR37842:SF2">
    <property type="entry name" value="GYLCOSYL HYDROLASE 115 C-TERMINAL DOMAIN-CONTAINING PROTEIN"/>
    <property type="match status" value="1"/>
</dbReference>
<dbReference type="PANTHER" id="PTHR37842">
    <property type="match status" value="1"/>
</dbReference>